<name>A0A073JL18_LIMRT</name>
<dbReference type="PANTHER" id="PTHR47505">
    <property type="entry name" value="DNA UTILIZATION PROTEIN YHGH"/>
    <property type="match status" value="1"/>
</dbReference>
<evidence type="ECO:0000313" key="4">
    <source>
        <dbReference type="Proteomes" id="UP000027731"/>
    </source>
</evidence>
<evidence type="ECO:0000259" key="2">
    <source>
        <dbReference type="Pfam" id="PF00156"/>
    </source>
</evidence>
<sequence>MNCLLCNKKITFQLTLKEIFSFREIITPVVCTQCKERFVCWGDRGCTGCGKENVNKNGFLCSDCQTWGKIYGWNLHHRGLYRYNEAMKEYMQRYKFNGDYRLRMVFQREFSKVVNEQKTDLIVPIPVTSTTMQTRGFNQVIGLLREVSYQPILRTKASSKVAQSSKTKEERLTTKQPFILESPQKVINKRILLVDDVYTTGRTLYHAAVFFKQAGCKEIGSVSLAR</sequence>
<dbReference type="SUPFAM" id="SSF53271">
    <property type="entry name" value="PRTase-like"/>
    <property type="match status" value="1"/>
</dbReference>
<dbReference type="CDD" id="cd06223">
    <property type="entry name" value="PRTases_typeI"/>
    <property type="match status" value="1"/>
</dbReference>
<protein>
    <submittedName>
        <fullName evidence="3">Amidophosphoribosyltransferase</fullName>
    </submittedName>
</protein>
<reference evidence="3 4" key="1">
    <citation type="submission" date="2014-06" db="EMBL/GenBank/DDBJ databases">
        <title>Genetic determinant of reutericyclin biosynthesis of Lactobacillus reuteri.</title>
        <authorList>
            <person name="Lin X."/>
            <person name="Duar R."/>
            <person name="Walter J."/>
            <person name="Gaenzle M."/>
        </authorList>
    </citation>
    <scope>NUCLEOTIDE SEQUENCE [LARGE SCALE GENOMIC DNA]</scope>
    <source>
        <strain evidence="3 4">LTH2584</strain>
    </source>
</reference>
<keyword evidence="3" id="KW-0328">Glycosyltransferase</keyword>
<evidence type="ECO:0000256" key="1">
    <source>
        <dbReference type="ARBA" id="ARBA00008007"/>
    </source>
</evidence>
<dbReference type="Proteomes" id="UP000027731">
    <property type="component" value="Unassembled WGS sequence"/>
</dbReference>
<evidence type="ECO:0000313" key="3">
    <source>
        <dbReference type="EMBL" id="KEK14701.1"/>
    </source>
</evidence>
<comment type="caution">
    <text evidence="3">The sequence shown here is derived from an EMBL/GenBank/DDBJ whole genome shotgun (WGS) entry which is preliminary data.</text>
</comment>
<comment type="similarity">
    <text evidence="1">Belongs to the ComF/GntX family.</text>
</comment>
<dbReference type="GO" id="GO:0016757">
    <property type="term" value="F:glycosyltransferase activity"/>
    <property type="evidence" value="ECO:0007669"/>
    <property type="project" value="UniProtKB-KW"/>
</dbReference>
<dbReference type="PANTHER" id="PTHR47505:SF1">
    <property type="entry name" value="DNA UTILIZATION PROTEIN YHGH"/>
    <property type="match status" value="1"/>
</dbReference>
<dbReference type="EMBL" id="JOSX01000020">
    <property type="protein sequence ID" value="KEK14701.1"/>
    <property type="molecule type" value="Genomic_DNA"/>
</dbReference>
<accession>A0A073JL18</accession>
<dbReference type="InterPro" id="IPR000836">
    <property type="entry name" value="PRTase_dom"/>
</dbReference>
<dbReference type="InterPro" id="IPR051910">
    <property type="entry name" value="ComF/GntX_DNA_util-trans"/>
</dbReference>
<dbReference type="PATRIC" id="fig|1598.90.peg.1871"/>
<gene>
    <name evidence="3" type="ORF">LR3_02570</name>
</gene>
<dbReference type="InterPro" id="IPR029057">
    <property type="entry name" value="PRTase-like"/>
</dbReference>
<keyword evidence="3" id="KW-0808">Transferase</keyword>
<dbReference type="AlphaFoldDB" id="A0A073JL18"/>
<feature type="domain" description="Phosphoribosyltransferase" evidence="2">
    <location>
        <begin position="113"/>
        <end position="225"/>
    </location>
</feature>
<organism evidence="3 4">
    <name type="scientific">Limosilactobacillus reuteri</name>
    <name type="common">Lactobacillus reuteri</name>
    <dbReference type="NCBI Taxonomy" id="1598"/>
    <lineage>
        <taxon>Bacteria</taxon>
        <taxon>Bacillati</taxon>
        <taxon>Bacillota</taxon>
        <taxon>Bacilli</taxon>
        <taxon>Lactobacillales</taxon>
        <taxon>Lactobacillaceae</taxon>
        <taxon>Limosilactobacillus</taxon>
    </lineage>
</organism>
<dbReference type="Pfam" id="PF00156">
    <property type="entry name" value="Pribosyltran"/>
    <property type="match status" value="1"/>
</dbReference>
<dbReference type="Gene3D" id="3.40.50.2020">
    <property type="match status" value="1"/>
</dbReference>
<proteinExistence type="inferred from homology"/>